<proteinExistence type="predicted"/>
<evidence type="ECO:0000313" key="3">
    <source>
        <dbReference type="EMBL" id="EFT82654.1"/>
    </source>
</evidence>
<keyword evidence="2" id="KW-0472">Membrane</keyword>
<dbReference type="Proteomes" id="UP000004946">
    <property type="component" value="Chromosome"/>
</dbReference>
<comment type="caution">
    <text evidence="3">The sequence shown here is derived from an EMBL/GenBank/DDBJ whole genome shotgun (WGS) entry which is preliminary data.</text>
</comment>
<dbReference type="AlphaFoldDB" id="E6K2V0"/>
<dbReference type="RefSeq" id="WP_006289693.1">
    <property type="nucleotide sequence ID" value="NZ_AP012333.1"/>
</dbReference>
<keyword evidence="4" id="KW-1185">Reference proteome</keyword>
<dbReference type="HOGENOM" id="CLU_1459987_0_0_11"/>
<name>E6K2V0_PARDN</name>
<feature type="region of interest" description="Disordered" evidence="1">
    <location>
        <begin position="83"/>
        <end position="185"/>
    </location>
</feature>
<keyword evidence="2" id="KW-1133">Transmembrane helix</keyword>
<feature type="transmembrane region" description="Helical" evidence="2">
    <location>
        <begin position="6"/>
        <end position="29"/>
    </location>
</feature>
<dbReference type="EMBL" id="AEON01000002">
    <property type="protein sequence ID" value="EFT82654.1"/>
    <property type="molecule type" value="Genomic_DNA"/>
</dbReference>
<organism evidence="3 4">
    <name type="scientific">Parascardovia denticolens DSM 10105 = JCM 12538</name>
    <dbReference type="NCBI Taxonomy" id="864564"/>
    <lineage>
        <taxon>Bacteria</taxon>
        <taxon>Bacillati</taxon>
        <taxon>Actinomycetota</taxon>
        <taxon>Actinomycetes</taxon>
        <taxon>Bifidobacteriales</taxon>
        <taxon>Bifidobacteriaceae</taxon>
        <taxon>Parascardovia</taxon>
    </lineage>
</organism>
<sequence length="185" mass="19799">MLVFSNLSVVFLGLGILLSILAIVLFFVYRIPQIQKVLSGRAANEEIDALRESRAGTWANPIPLSAGDYRTLIVQDETPLGVPAGYTGTDPSDLAFSAGPAGQAEEPTRWEGEAGPSAIEAGTEANQGKHEPEPPDITRLDAGGDPQPASPYADITRLADDDSPRKDLGLQQDMIEGEQKEKTKE</sequence>
<feature type="compositionally biased region" description="Basic and acidic residues" evidence="1">
    <location>
        <begin position="157"/>
        <end position="168"/>
    </location>
</feature>
<keyword evidence="2" id="KW-0812">Transmembrane</keyword>
<evidence type="ECO:0000313" key="4">
    <source>
        <dbReference type="Proteomes" id="UP000004946"/>
    </source>
</evidence>
<accession>E6K2V0</accession>
<dbReference type="PATRIC" id="fig|864564.6.peg.364"/>
<gene>
    <name evidence="3" type="ORF">HMPREF0620_1339</name>
</gene>
<protein>
    <submittedName>
        <fullName evidence="3">Uncharacterized protein</fullName>
    </submittedName>
</protein>
<reference evidence="3 4" key="1">
    <citation type="submission" date="2010-12" db="EMBL/GenBank/DDBJ databases">
        <authorList>
            <person name="Muzny D."/>
            <person name="Qin X."/>
            <person name="Buhay C."/>
            <person name="Dugan-Rocha S."/>
            <person name="Ding Y."/>
            <person name="Chen G."/>
            <person name="Hawes A."/>
            <person name="Holder M."/>
            <person name="Jhangiani S."/>
            <person name="Johnson A."/>
            <person name="Khan Z."/>
            <person name="Li Z."/>
            <person name="Liu W."/>
            <person name="Liu X."/>
            <person name="Perez L."/>
            <person name="Shen H."/>
            <person name="Wang Q."/>
            <person name="Watt J."/>
            <person name="Xi L."/>
            <person name="Xin Y."/>
            <person name="Zhou J."/>
            <person name="Deng J."/>
            <person name="Jiang H."/>
            <person name="Liu Y."/>
            <person name="Qu J."/>
            <person name="Song X.-Z."/>
            <person name="Zhang L."/>
            <person name="Villasana D."/>
            <person name="Johnson A."/>
            <person name="Liu J."/>
            <person name="Liyanage D."/>
            <person name="Lorensuhewa L."/>
            <person name="Robinson T."/>
            <person name="Song A."/>
            <person name="Song B.-B."/>
            <person name="Dinh H."/>
            <person name="Thornton R."/>
            <person name="Coyle M."/>
            <person name="Francisco L."/>
            <person name="Jackson L."/>
            <person name="Javaid M."/>
            <person name="Korchina V."/>
            <person name="Kovar C."/>
            <person name="Mata R."/>
            <person name="Mathew T."/>
            <person name="Ngo R."/>
            <person name="Nguyen L."/>
            <person name="Nguyen N."/>
            <person name="Okwuonu G."/>
            <person name="Ongeri F."/>
            <person name="Pham C."/>
            <person name="Simmons D."/>
            <person name="Wilczek-Boney K."/>
            <person name="Hale W."/>
            <person name="Jakkamsetti A."/>
            <person name="Pham P."/>
            <person name="Ruth R."/>
            <person name="San Lucas F."/>
            <person name="Warren J."/>
            <person name="Zhang J."/>
            <person name="Zhao Z."/>
            <person name="Zhou C."/>
            <person name="Zhu D."/>
            <person name="Lee S."/>
            <person name="Bess C."/>
            <person name="Blankenburg K."/>
            <person name="Forbes L."/>
            <person name="Fu Q."/>
            <person name="Gubbala S."/>
            <person name="Hirani K."/>
            <person name="Jayaseelan J.C."/>
            <person name="Lara F."/>
            <person name="Munidasa M."/>
            <person name="Palculict T."/>
            <person name="Patil S."/>
            <person name="Pu L.-L."/>
            <person name="Saada N."/>
            <person name="Tang L."/>
            <person name="Weissenberger G."/>
            <person name="Zhu Y."/>
            <person name="Hemphill L."/>
            <person name="Shang Y."/>
            <person name="Youmans B."/>
            <person name="Ayvaz T."/>
            <person name="Ross M."/>
            <person name="Santibanez J."/>
            <person name="Aqrawi P."/>
            <person name="Gross S."/>
            <person name="Joshi V."/>
            <person name="Fowler G."/>
            <person name="Nazareth L."/>
            <person name="Reid J."/>
            <person name="Worley K."/>
            <person name="Petrosino J."/>
            <person name="Highlander S."/>
            <person name="Gibbs R."/>
        </authorList>
    </citation>
    <scope>NUCLEOTIDE SEQUENCE [LARGE SCALE GENOMIC DNA]</scope>
    <source>
        <strain evidence="3 4">DSM 10105</strain>
    </source>
</reference>
<feature type="compositionally biased region" description="Basic and acidic residues" evidence="1">
    <location>
        <begin position="127"/>
        <end position="139"/>
    </location>
</feature>
<evidence type="ECO:0000256" key="2">
    <source>
        <dbReference type="SAM" id="Phobius"/>
    </source>
</evidence>
<evidence type="ECO:0000256" key="1">
    <source>
        <dbReference type="SAM" id="MobiDB-lite"/>
    </source>
</evidence>
<dbReference type="KEGG" id="pdo:PSDT_0333"/>